<dbReference type="Gene3D" id="1.10.10.10">
    <property type="entry name" value="Winged helix-like DNA-binding domain superfamily/Winged helix DNA-binding domain"/>
    <property type="match status" value="1"/>
</dbReference>
<dbReference type="InterPro" id="IPR036388">
    <property type="entry name" value="WH-like_DNA-bd_sf"/>
</dbReference>
<evidence type="ECO:0000259" key="6">
    <source>
        <dbReference type="Pfam" id="PF08281"/>
    </source>
</evidence>
<keyword evidence="3" id="KW-0731">Sigma factor</keyword>
<keyword evidence="4" id="KW-0804">Transcription</keyword>
<dbReference type="InterPro" id="IPR013249">
    <property type="entry name" value="RNA_pol_sigma70_r4_t2"/>
</dbReference>
<dbReference type="Proteomes" id="UP001430796">
    <property type="component" value="Unassembled WGS sequence"/>
</dbReference>
<feature type="domain" description="RNA polymerase sigma factor 70 region 4 type 2" evidence="6">
    <location>
        <begin position="130"/>
        <end position="181"/>
    </location>
</feature>
<evidence type="ECO:0000256" key="1">
    <source>
        <dbReference type="ARBA" id="ARBA00010641"/>
    </source>
</evidence>
<feature type="domain" description="RNA polymerase sigma-70 region 2" evidence="5">
    <location>
        <begin position="34"/>
        <end position="102"/>
    </location>
</feature>
<gene>
    <name evidence="7" type="ORF">L3V18_09305</name>
</gene>
<reference evidence="7" key="2">
    <citation type="submission" date="2022-01" db="EMBL/GenBank/DDBJ databases">
        <authorList>
            <person name="Zhou L.Y."/>
        </authorList>
    </citation>
    <scope>NUCLEOTIDE SEQUENCE</scope>
    <source>
        <strain evidence="7">TLK-CK17</strain>
    </source>
</reference>
<keyword evidence="8" id="KW-1185">Reference proteome</keyword>
<dbReference type="SUPFAM" id="SSF88659">
    <property type="entry name" value="Sigma3 and sigma4 domains of RNA polymerase sigma factors"/>
    <property type="match status" value="1"/>
</dbReference>
<dbReference type="PANTHER" id="PTHR43133">
    <property type="entry name" value="RNA POLYMERASE ECF-TYPE SIGMA FACTO"/>
    <property type="match status" value="1"/>
</dbReference>
<evidence type="ECO:0000259" key="5">
    <source>
        <dbReference type="Pfam" id="PF04542"/>
    </source>
</evidence>
<evidence type="ECO:0000256" key="4">
    <source>
        <dbReference type="ARBA" id="ARBA00023163"/>
    </source>
</evidence>
<evidence type="ECO:0000313" key="8">
    <source>
        <dbReference type="Proteomes" id="UP001430796"/>
    </source>
</evidence>
<dbReference type="InterPro" id="IPR014284">
    <property type="entry name" value="RNA_pol_sigma-70_dom"/>
</dbReference>
<evidence type="ECO:0000313" key="7">
    <source>
        <dbReference type="EMBL" id="MCF7221979.1"/>
    </source>
</evidence>
<dbReference type="CDD" id="cd06171">
    <property type="entry name" value="Sigma70_r4"/>
    <property type="match status" value="1"/>
</dbReference>
<evidence type="ECO:0000256" key="2">
    <source>
        <dbReference type="ARBA" id="ARBA00023015"/>
    </source>
</evidence>
<dbReference type="InterPro" id="IPR007627">
    <property type="entry name" value="RNA_pol_sigma70_r2"/>
</dbReference>
<dbReference type="SUPFAM" id="SSF88946">
    <property type="entry name" value="Sigma2 domain of RNA polymerase sigma factors"/>
    <property type="match status" value="1"/>
</dbReference>
<comment type="similarity">
    <text evidence="1">Belongs to the sigma-70 factor family. ECF subfamily.</text>
</comment>
<dbReference type="Pfam" id="PF08281">
    <property type="entry name" value="Sigma70_r4_2"/>
    <property type="match status" value="1"/>
</dbReference>
<organism evidence="7 8">
    <name type="scientific">Marilutibacter chinensis</name>
    <dbReference type="NCBI Taxonomy" id="2912247"/>
    <lineage>
        <taxon>Bacteria</taxon>
        <taxon>Pseudomonadati</taxon>
        <taxon>Pseudomonadota</taxon>
        <taxon>Gammaproteobacteria</taxon>
        <taxon>Lysobacterales</taxon>
        <taxon>Lysobacteraceae</taxon>
        <taxon>Marilutibacter</taxon>
    </lineage>
</organism>
<dbReference type="PANTHER" id="PTHR43133:SF46">
    <property type="entry name" value="RNA POLYMERASE SIGMA-70 FACTOR ECF SUBFAMILY"/>
    <property type="match status" value="1"/>
</dbReference>
<protein>
    <submittedName>
        <fullName evidence="7">Sigma-70 family RNA polymerase sigma factor</fullName>
    </submittedName>
</protein>
<keyword evidence="2" id="KW-0805">Transcription regulation</keyword>
<reference evidence="7" key="1">
    <citation type="submission" date="2022-01" db="EMBL/GenBank/DDBJ databases">
        <title>Lysobacter chinensis sp. nov., a bacterium isolated from cow dung compost.</title>
        <authorList>
            <person name="Liu Y."/>
        </authorList>
    </citation>
    <scope>NUCLEOTIDE SEQUENCE</scope>
    <source>
        <strain evidence="7">TLK-CK17</strain>
    </source>
</reference>
<comment type="caution">
    <text evidence="7">The sequence shown here is derived from an EMBL/GenBank/DDBJ whole genome shotgun (WGS) entry which is preliminary data.</text>
</comment>
<dbReference type="InterPro" id="IPR039425">
    <property type="entry name" value="RNA_pol_sigma-70-like"/>
</dbReference>
<dbReference type="Pfam" id="PF04542">
    <property type="entry name" value="Sigma70_r2"/>
    <property type="match status" value="1"/>
</dbReference>
<dbReference type="InterPro" id="IPR013324">
    <property type="entry name" value="RNA_pol_sigma_r3/r4-like"/>
</dbReference>
<sequence length="200" mass="21686">MPASGTATRGADGDAESAWVQAAARGDVAAFEALYRRHSGRVHGVIGRLVGHHGTRAEDLTQEAFVRAWQALPAFRFESAFSTWLHRLAVNTALMDMRSQRSRPQHDGDDDALDSLGQADSAGHATALSMDLERAVASLPPRARMVLVLYDVEGWKHEEIAAELGMAVGSSKAQLHRARSLLRERLGEAAWLEAGPGDLR</sequence>
<dbReference type="Gene3D" id="1.10.1740.10">
    <property type="match status" value="1"/>
</dbReference>
<dbReference type="InterPro" id="IPR013325">
    <property type="entry name" value="RNA_pol_sigma_r2"/>
</dbReference>
<proteinExistence type="inferred from homology"/>
<dbReference type="EMBL" id="JAKJPO010000004">
    <property type="protein sequence ID" value="MCF7221979.1"/>
    <property type="molecule type" value="Genomic_DNA"/>
</dbReference>
<accession>A0ABS9HST2</accession>
<name>A0ABS9HST2_9GAMM</name>
<evidence type="ECO:0000256" key="3">
    <source>
        <dbReference type="ARBA" id="ARBA00023082"/>
    </source>
</evidence>
<dbReference type="NCBIfam" id="TIGR02937">
    <property type="entry name" value="sigma70-ECF"/>
    <property type="match status" value="1"/>
</dbReference>